<gene>
    <name evidence="2" type="ORF">HWQ56_04725</name>
</gene>
<dbReference type="Proteomes" id="UP000509568">
    <property type="component" value="Chromosome"/>
</dbReference>
<organism evidence="2 3">
    <name type="scientific">Pseudomonas eucalypticola</name>
    <dbReference type="NCBI Taxonomy" id="2599595"/>
    <lineage>
        <taxon>Bacteria</taxon>
        <taxon>Pseudomonadati</taxon>
        <taxon>Pseudomonadota</taxon>
        <taxon>Gammaproteobacteria</taxon>
        <taxon>Pseudomonadales</taxon>
        <taxon>Pseudomonadaceae</taxon>
        <taxon>Pseudomonas</taxon>
    </lineage>
</organism>
<evidence type="ECO:0000313" key="3">
    <source>
        <dbReference type="Proteomes" id="UP000509568"/>
    </source>
</evidence>
<dbReference type="PANTHER" id="PTHR33840:SF1">
    <property type="entry name" value="TLE1 PHOSPHOLIPASE DOMAIN-CONTAINING PROTEIN"/>
    <property type="match status" value="1"/>
</dbReference>
<sequence length="399" mass="43242">MTLQRSHAPDVLRVGLFFDGTGNHAANAPFDDVVPAGMDGSHASALTNVHKLYQLYGGPVGTLAIYVPGIGTDAGEADSLLGSALGRGRTGVLARVEYAMAQLRQAMGASGSKAEVTVDLFGFSRGATAARHCVNQLRSLPGVRVGFVGLFDTVAAVAGARKLDLALDPAHVPQVVHLVARDEYRRNFALAQVHLSHTEIELPGAHADIGGGYLGQMREQVLVWPMQALTVVKGTKVETTSIYRAAEQERQLWLARGWPAHWLTVLTPAPTLVVDRTQVPQQQVYAALQLERDVRGELSRVYLRVMHGLALAQGVPMRPVPATGDCAVPAELEPLCQRFLQGDYRVSPEEDLRLRLGYIHVSAHWTPPEGVRGNQPRLGSRLLYINAPAADGVRERYRC</sequence>
<dbReference type="InterPro" id="IPR018712">
    <property type="entry name" value="Tle1-like_cat"/>
</dbReference>
<dbReference type="AlphaFoldDB" id="A0A7D5HLP6"/>
<evidence type="ECO:0000259" key="1">
    <source>
        <dbReference type="Pfam" id="PF09994"/>
    </source>
</evidence>
<dbReference type="KEGG" id="pez:HWQ56_04725"/>
<dbReference type="Pfam" id="PF09994">
    <property type="entry name" value="T6SS_Tle1-like_cat"/>
    <property type="match status" value="1"/>
</dbReference>
<reference evidence="2 3" key="1">
    <citation type="submission" date="2020-06" db="EMBL/GenBank/DDBJ databases">
        <title>Pseudomonas eucalypticola sp. nov., an endophyte of Eucalyptus dunnii leaves with biocontrol ability of eucalyptus leaf blight.</title>
        <authorList>
            <person name="Liu Y."/>
            <person name="Song Z."/>
            <person name="Zeng H."/>
            <person name="Lu M."/>
            <person name="Wang X."/>
            <person name="Lian X."/>
            <person name="Zhang Q."/>
        </authorList>
    </citation>
    <scope>NUCLEOTIDE SEQUENCE [LARGE SCALE GENOMIC DNA]</scope>
    <source>
        <strain evidence="2 3">NP-1</strain>
    </source>
</reference>
<evidence type="ECO:0000313" key="2">
    <source>
        <dbReference type="EMBL" id="QKZ03128.1"/>
    </source>
</evidence>
<name>A0A7D5HLP6_9PSED</name>
<keyword evidence="3" id="KW-1185">Reference proteome</keyword>
<accession>A0A7D5HLP6</accession>
<dbReference type="RefSeq" id="WP_176569910.1">
    <property type="nucleotide sequence ID" value="NZ_CP056030.1"/>
</dbReference>
<feature type="domain" description="T6SS Phospholipase effector Tle1-like catalytic" evidence="1">
    <location>
        <begin position="140"/>
        <end position="224"/>
    </location>
</feature>
<dbReference type="PANTHER" id="PTHR33840">
    <property type="match status" value="1"/>
</dbReference>
<dbReference type="EMBL" id="CP056030">
    <property type="protein sequence ID" value="QKZ03128.1"/>
    <property type="molecule type" value="Genomic_DNA"/>
</dbReference>
<protein>
    <submittedName>
        <fullName evidence="2">DUF2235 domain-containing protein</fullName>
    </submittedName>
</protein>
<proteinExistence type="predicted"/>